<gene>
    <name evidence="1" type="ORF">H6G68_02250</name>
</gene>
<protein>
    <submittedName>
        <fullName evidence="1">Uncharacterized protein</fullName>
    </submittedName>
</protein>
<evidence type="ECO:0000313" key="2">
    <source>
        <dbReference type="Proteomes" id="UP000660381"/>
    </source>
</evidence>
<dbReference type="Proteomes" id="UP000660381">
    <property type="component" value="Unassembled WGS sequence"/>
</dbReference>
<keyword evidence="2" id="KW-1185">Reference proteome</keyword>
<reference evidence="1 2" key="1">
    <citation type="journal article" date="2020" name="ISME J.">
        <title>Comparative genomics reveals insights into cyanobacterial evolution and habitat adaptation.</title>
        <authorList>
            <person name="Chen M.Y."/>
            <person name="Teng W.K."/>
            <person name="Zhao L."/>
            <person name="Hu C.X."/>
            <person name="Zhou Y.K."/>
            <person name="Han B.P."/>
            <person name="Song L.R."/>
            <person name="Shu W.S."/>
        </authorList>
    </citation>
    <scope>NUCLEOTIDE SEQUENCE [LARGE SCALE GENOMIC DNA]</scope>
    <source>
        <strain evidence="1 2">FACHB-362</strain>
    </source>
</reference>
<dbReference type="RefSeq" id="WP_190905159.1">
    <property type="nucleotide sequence ID" value="NZ_JACJTQ010000002.1"/>
</dbReference>
<organism evidence="1 2">
    <name type="scientific">Anabaena catenula FACHB-362</name>
    <dbReference type="NCBI Taxonomy" id="2692877"/>
    <lineage>
        <taxon>Bacteria</taxon>
        <taxon>Bacillati</taxon>
        <taxon>Cyanobacteriota</taxon>
        <taxon>Cyanophyceae</taxon>
        <taxon>Nostocales</taxon>
        <taxon>Nostocaceae</taxon>
        <taxon>Anabaena</taxon>
    </lineage>
</organism>
<dbReference type="EMBL" id="JACJTQ010000002">
    <property type="protein sequence ID" value="MBD2690584.1"/>
    <property type="molecule type" value="Genomic_DNA"/>
</dbReference>
<proteinExistence type="predicted"/>
<evidence type="ECO:0000313" key="1">
    <source>
        <dbReference type="EMBL" id="MBD2690584.1"/>
    </source>
</evidence>
<comment type="caution">
    <text evidence="1">The sequence shown here is derived from an EMBL/GenBank/DDBJ whole genome shotgun (WGS) entry which is preliminary data.</text>
</comment>
<sequence>MLSATTLTSQALYAQTANASPKTQDSTEETLVAQNYSTEFSLVNETQEQVISCPAN</sequence>
<name>A0ABR8IYC5_9NOST</name>
<accession>A0ABR8IYC5</accession>